<evidence type="ECO:0000259" key="3">
    <source>
        <dbReference type="Pfam" id="PF17951"/>
    </source>
</evidence>
<dbReference type="InterPro" id="IPR003965">
    <property type="entry name" value="Fatty_acid_synthase"/>
</dbReference>
<keyword evidence="5" id="KW-1185">Reference proteome</keyword>
<reference evidence="4 5" key="1">
    <citation type="journal article" date="2012" name="Science">
        <title>The Paleozoic origin of enzymatic lignin decomposition reconstructed from 31 fungal genomes.</title>
        <authorList>
            <person name="Floudas D."/>
            <person name="Binder M."/>
            <person name="Riley R."/>
            <person name="Barry K."/>
            <person name="Blanchette R.A."/>
            <person name="Henrissat B."/>
            <person name="Martinez A.T."/>
            <person name="Otillar R."/>
            <person name="Spatafora J.W."/>
            <person name="Yadav J.S."/>
            <person name="Aerts A."/>
            <person name="Benoit I."/>
            <person name="Boyd A."/>
            <person name="Carlson A."/>
            <person name="Copeland A."/>
            <person name="Coutinho P.M."/>
            <person name="de Vries R.P."/>
            <person name="Ferreira P."/>
            <person name="Findley K."/>
            <person name="Foster B."/>
            <person name="Gaskell J."/>
            <person name="Glotzer D."/>
            <person name="Gorecki P."/>
            <person name="Heitman J."/>
            <person name="Hesse C."/>
            <person name="Hori C."/>
            <person name="Igarashi K."/>
            <person name="Jurgens J.A."/>
            <person name="Kallen N."/>
            <person name="Kersten P."/>
            <person name="Kohler A."/>
            <person name="Kuees U."/>
            <person name="Kumar T.K.A."/>
            <person name="Kuo A."/>
            <person name="LaButti K."/>
            <person name="Larrondo L.F."/>
            <person name="Lindquist E."/>
            <person name="Ling A."/>
            <person name="Lombard V."/>
            <person name="Lucas S."/>
            <person name="Lundell T."/>
            <person name="Martin R."/>
            <person name="McLaughlin D.J."/>
            <person name="Morgenstern I."/>
            <person name="Morin E."/>
            <person name="Murat C."/>
            <person name="Nagy L.G."/>
            <person name="Nolan M."/>
            <person name="Ohm R.A."/>
            <person name="Patyshakuliyeva A."/>
            <person name="Rokas A."/>
            <person name="Ruiz-Duenas F.J."/>
            <person name="Sabat G."/>
            <person name="Salamov A."/>
            <person name="Samejima M."/>
            <person name="Schmutz J."/>
            <person name="Slot J.C."/>
            <person name="St John F."/>
            <person name="Stenlid J."/>
            <person name="Sun H."/>
            <person name="Sun S."/>
            <person name="Syed K."/>
            <person name="Tsang A."/>
            <person name="Wiebenga A."/>
            <person name="Young D."/>
            <person name="Pisabarro A."/>
            <person name="Eastwood D.C."/>
            <person name="Martin F."/>
            <person name="Cullen D."/>
            <person name="Grigoriev I.V."/>
            <person name="Hibbett D.S."/>
        </authorList>
    </citation>
    <scope>NUCLEOTIDE SEQUENCE [LARGE SCALE GENOMIC DNA]</scope>
    <source>
        <strain evidence="4 5">MD-104</strain>
    </source>
</reference>
<accession>A0A2H3IY35</accession>
<dbReference type="GO" id="GO:0005835">
    <property type="term" value="C:fatty acid synthase complex"/>
    <property type="evidence" value="ECO:0007669"/>
    <property type="project" value="InterPro"/>
</dbReference>
<dbReference type="GO" id="GO:0006633">
    <property type="term" value="P:fatty acid biosynthetic process"/>
    <property type="evidence" value="ECO:0007669"/>
    <property type="project" value="InterPro"/>
</dbReference>
<dbReference type="PANTHER" id="PTHR10982:SF21">
    <property type="entry name" value="FATTY ACID SYNTHASE SUBUNIT BETA"/>
    <property type="match status" value="1"/>
</dbReference>
<dbReference type="Pfam" id="PF08354">
    <property type="entry name" value="Fas1-AflB-like_hel"/>
    <property type="match status" value="1"/>
</dbReference>
<sequence length="581" mass="65167">MPFDGLLFASRVMVAKEAHTGSASTWEGTYAKETDGILTVKSELSEPIHKVATRAVKLWKEFDDGVFKLPKDKRAAWLGERRAEVIAKLNRDFAKPWFGWKKDGTVVGDIADMTYEEVVLRMVRLIYVAREERLVDLSLRNLTGDWLRRVEERFAGVNGGGPKASILQSYSSLDKPQEFIESFFKTYPLATEQLLASEDKAYFLAISQRPGQKPVSFIPILDANFEVWFKKDSLWAAEDIEAVFDQDPQRVCILQGPVTVKHCTVKDEPIKDMLDNITSLLVQKLVDRLYNGDLSNIPVGSRPTTACDSRRPRREGAESIVQYGGAPTRWVYRFRVALSYLYTYISSAAGLQSPHRFPRRLPGSALRTSTIPTIDYLSAQPHPLGEQFVASLGIQQTISEGEVSYTVGSTVPETSIWLETLAGPRQDWLRALLTSTTIVQEGPRHAERRGPTSLSVYGAARSYGVHKPSFKAVEVQYEQDSQIIKSLCSKIAGVLQYLSISNSNSRNKRIKEFDWRLWFGDNEVLPDIDVRETFMGPEVIINANDMEIFCAVAGNDGEAFKSVRTDRAQAPMDFAIVTGQS</sequence>
<dbReference type="InterPro" id="IPR013565">
    <property type="entry name" value="Fas1/AflB-like_central"/>
</dbReference>
<dbReference type="Gene3D" id="3.10.129.10">
    <property type="entry name" value="Hotdog Thioesterase"/>
    <property type="match status" value="1"/>
</dbReference>
<dbReference type="GO" id="GO:0019171">
    <property type="term" value="F:(3R)-hydroxyacyl-[acyl-carrier-protein] dehydratase activity"/>
    <property type="evidence" value="ECO:0007669"/>
    <property type="project" value="InterPro"/>
</dbReference>
<protein>
    <submittedName>
        <fullName evidence="4">DUF1729-domain-containing protein</fullName>
    </submittedName>
</protein>
<feature type="domain" description="Fatty acid synthase meander beta sheet" evidence="3">
    <location>
        <begin position="409"/>
        <end position="441"/>
    </location>
</feature>
<keyword evidence="1" id="KW-0808">Transferase</keyword>
<dbReference type="STRING" id="742152.A0A2H3IY35"/>
<dbReference type="PANTHER" id="PTHR10982">
    <property type="entry name" value="MALONYL COA-ACYL CARRIER PROTEIN TRANSACYLASE"/>
    <property type="match status" value="1"/>
</dbReference>
<dbReference type="Gene3D" id="1.20.930.70">
    <property type="match status" value="1"/>
</dbReference>
<evidence type="ECO:0000259" key="2">
    <source>
        <dbReference type="Pfam" id="PF08354"/>
    </source>
</evidence>
<dbReference type="InterPro" id="IPR040883">
    <property type="entry name" value="FAS_meander"/>
</dbReference>
<gene>
    <name evidence="4" type="ORF">WOLCODRAFT_165887</name>
</gene>
<dbReference type="FunFam" id="1.20.930.70:FF:000001">
    <property type="entry name" value="Fatty acid synthase beta subunit dehydratase"/>
    <property type="match status" value="1"/>
</dbReference>
<dbReference type="GO" id="GO:0004318">
    <property type="term" value="F:enoyl-[acyl-carrier-protein] reductase (NADH) activity"/>
    <property type="evidence" value="ECO:0007669"/>
    <property type="project" value="InterPro"/>
</dbReference>
<name>A0A2H3IY35_WOLCO</name>
<dbReference type="Proteomes" id="UP000218811">
    <property type="component" value="Unassembled WGS sequence"/>
</dbReference>
<dbReference type="InterPro" id="IPR050830">
    <property type="entry name" value="Fungal_FAS"/>
</dbReference>
<dbReference type="Gene3D" id="3.30.1120.100">
    <property type="match status" value="1"/>
</dbReference>
<feature type="domain" description="Fatty acid synthase beta subunit AflB /Fas1-like central" evidence="2">
    <location>
        <begin position="1"/>
        <end position="274"/>
    </location>
</feature>
<dbReference type="GO" id="GO:0004312">
    <property type="term" value="F:fatty acid synthase activity"/>
    <property type="evidence" value="ECO:0007669"/>
    <property type="project" value="InterPro"/>
</dbReference>
<dbReference type="EMBL" id="KB467832">
    <property type="protein sequence ID" value="PCH34892.1"/>
    <property type="molecule type" value="Genomic_DNA"/>
</dbReference>
<dbReference type="PRINTS" id="PR01483">
    <property type="entry name" value="FASYNTHASE"/>
</dbReference>
<dbReference type="OrthoDB" id="2797051at2759"/>
<dbReference type="Pfam" id="PF17951">
    <property type="entry name" value="FAS_meander"/>
    <property type="match status" value="1"/>
</dbReference>
<proteinExistence type="predicted"/>
<dbReference type="AlphaFoldDB" id="A0A2H3IY35"/>
<dbReference type="OMA" id="ANDMEIF"/>
<evidence type="ECO:0000313" key="4">
    <source>
        <dbReference type="EMBL" id="PCH34892.1"/>
    </source>
</evidence>
<evidence type="ECO:0000313" key="5">
    <source>
        <dbReference type="Proteomes" id="UP000218811"/>
    </source>
</evidence>
<organism evidence="4 5">
    <name type="scientific">Wolfiporia cocos (strain MD-104)</name>
    <name type="common">Brown rot fungus</name>
    <dbReference type="NCBI Taxonomy" id="742152"/>
    <lineage>
        <taxon>Eukaryota</taxon>
        <taxon>Fungi</taxon>
        <taxon>Dikarya</taxon>
        <taxon>Basidiomycota</taxon>
        <taxon>Agaricomycotina</taxon>
        <taxon>Agaricomycetes</taxon>
        <taxon>Polyporales</taxon>
        <taxon>Phaeolaceae</taxon>
        <taxon>Wolfiporia</taxon>
    </lineage>
</organism>
<evidence type="ECO:0000256" key="1">
    <source>
        <dbReference type="ARBA" id="ARBA00022679"/>
    </source>
</evidence>